<dbReference type="InterPro" id="IPR036465">
    <property type="entry name" value="vWFA_dom_sf"/>
</dbReference>
<feature type="region of interest" description="Disordered" evidence="11">
    <location>
        <begin position="786"/>
        <end position="805"/>
    </location>
</feature>
<feature type="compositionally biased region" description="Acidic residues" evidence="11">
    <location>
        <begin position="4300"/>
        <end position="4336"/>
    </location>
</feature>
<reference evidence="13 14" key="1">
    <citation type="submission" date="2018-11" db="EMBL/GenBank/DDBJ databases">
        <title>Genome sequence of Apiotrichum porosum DSM 27194.</title>
        <authorList>
            <person name="Aliyu H."/>
            <person name="Gorte O."/>
            <person name="Ochsenreither K."/>
        </authorList>
    </citation>
    <scope>NUCLEOTIDE SEQUENCE [LARGE SCALE GENOMIC DNA]</scope>
    <source>
        <strain evidence="13 14">DSM 27194</strain>
    </source>
</reference>
<dbReference type="GO" id="GO:0000027">
    <property type="term" value="P:ribosomal large subunit assembly"/>
    <property type="evidence" value="ECO:0007669"/>
    <property type="project" value="InterPro"/>
</dbReference>
<evidence type="ECO:0000256" key="10">
    <source>
        <dbReference type="PIRNR" id="PIRNR010340"/>
    </source>
</evidence>
<dbReference type="InterPro" id="IPR003593">
    <property type="entry name" value="AAA+_ATPase"/>
</dbReference>
<gene>
    <name evidence="13" type="ORF">EHS24_007054</name>
</gene>
<evidence type="ECO:0000259" key="12">
    <source>
        <dbReference type="PROSITE" id="PS50234"/>
    </source>
</evidence>
<dbReference type="FunFam" id="3.40.50.300:FF:000712">
    <property type="entry name" value="Midasin"/>
    <property type="match status" value="1"/>
</dbReference>
<dbReference type="GO" id="GO:0005524">
    <property type="term" value="F:ATP binding"/>
    <property type="evidence" value="ECO:0007669"/>
    <property type="project" value="UniProtKB-KW"/>
</dbReference>
<feature type="region of interest" description="Disordered" evidence="11">
    <location>
        <begin position="1"/>
        <end position="26"/>
    </location>
</feature>
<feature type="compositionally biased region" description="Low complexity" evidence="11">
    <location>
        <begin position="16"/>
        <end position="26"/>
    </location>
</feature>
<evidence type="ECO:0000256" key="7">
    <source>
        <dbReference type="ARBA" id="ARBA00022840"/>
    </source>
</evidence>
<dbReference type="InterPro" id="IPR011704">
    <property type="entry name" value="ATPase_dyneun-rel_AAA"/>
</dbReference>
<feature type="compositionally biased region" description="Basic and acidic residues" evidence="11">
    <location>
        <begin position="4058"/>
        <end position="4070"/>
    </location>
</feature>
<evidence type="ECO:0000256" key="8">
    <source>
        <dbReference type="ARBA" id="ARBA00023186"/>
    </source>
</evidence>
<dbReference type="PANTHER" id="PTHR48103">
    <property type="entry name" value="MIDASIN-RELATED"/>
    <property type="match status" value="1"/>
</dbReference>
<dbReference type="OrthoDB" id="5186at2759"/>
<dbReference type="GO" id="GO:0000055">
    <property type="term" value="P:ribosomal large subunit export from nucleus"/>
    <property type="evidence" value="ECO:0007669"/>
    <property type="project" value="TreeGrafter"/>
</dbReference>
<name>A0A427XWZ5_9TREE</name>
<evidence type="ECO:0000256" key="11">
    <source>
        <dbReference type="SAM" id="MobiDB-lite"/>
    </source>
</evidence>
<evidence type="ECO:0000313" key="13">
    <source>
        <dbReference type="EMBL" id="RSH83374.1"/>
    </source>
</evidence>
<feature type="compositionally biased region" description="Acidic residues" evidence="11">
    <location>
        <begin position="4226"/>
        <end position="4243"/>
    </location>
</feature>
<dbReference type="InterPro" id="IPR002035">
    <property type="entry name" value="VWF_A"/>
</dbReference>
<dbReference type="PANTHER" id="PTHR48103:SF2">
    <property type="entry name" value="MIDASIN"/>
    <property type="match status" value="1"/>
</dbReference>
<feature type="compositionally biased region" description="Acidic residues" evidence="11">
    <location>
        <begin position="4363"/>
        <end position="4373"/>
    </location>
</feature>
<evidence type="ECO:0000313" key="14">
    <source>
        <dbReference type="Proteomes" id="UP000279236"/>
    </source>
</evidence>
<feature type="compositionally biased region" description="Basic and acidic residues" evidence="11">
    <location>
        <begin position="4244"/>
        <end position="4256"/>
    </location>
</feature>
<feature type="compositionally biased region" description="Acidic residues" evidence="11">
    <location>
        <begin position="4103"/>
        <end position="4136"/>
    </location>
</feature>
<evidence type="ECO:0000256" key="1">
    <source>
        <dbReference type="ARBA" id="ARBA00004604"/>
    </source>
</evidence>
<dbReference type="FunFam" id="3.40.50.300:FF:001368">
    <property type="entry name" value="Midasin"/>
    <property type="match status" value="1"/>
</dbReference>
<keyword evidence="5" id="KW-0597">Phosphoprotein</keyword>
<evidence type="ECO:0000256" key="2">
    <source>
        <dbReference type="ARBA" id="ARBA00004642"/>
    </source>
</evidence>
<evidence type="ECO:0000256" key="4">
    <source>
        <dbReference type="ARBA" id="ARBA00017143"/>
    </source>
</evidence>
<keyword evidence="14" id="KW-1185">Reference proteome</keyword>
<feature type="compositionally biased region" description="Basic and acidic residues" evidence="11">
    <location>
        <begin position="4533"/>
        <end position="4547"/>
    </location>
</feature>
<dbReference type="InterPro" id="IPR040848">
    <property type="entry name" value="AAA_lid_7"/>
</dbReference>
<dbReference type="RefSeq" id="XP_028477326.1">
    <property type="nucleotide sequence ID" value="XM_028622434.1"/>
</dbReference>
<feature type="compositionally biased region" description="Low complexity" evidence="11">
    <location>
        <begin position="4382"/>
        <end position="4402"/>
    </location>
</feature>
<evidence type="ECO:0000256" key="6">
    <source>
        <dbReference type="ARBA" id="ARBA00022741"/>
    </source>
</evidence>
<feature type="domain" description="VWFA" evidence="12">
    <location>
        <begin position="4733"/>
        <end position="4877"/>
    </location>
</feature>
<feature type="compositionally biased region" description="Basic and acidic residues" evidence="11">
    <location>
        <begin position="4191"/>
        <end position="4225"/>
    </location>
</feature>
<feature type="region of interest" description="Disordered" evidence="11">
    <location>
        <begin position="4057"/>
        <end position="4641"/>
    </location>
</feature>
<dbReference type="InterPro" id="IPR027417">
    <property type="entry name" value="P-loop_NTPase"/>
</dbReference>
<dbReference type="InterPro" id="IPR041190">
    <property type="entry name" value="Midasin_AAA_lid_5"/>
</dbReference>
<comment type="function">
    <text evidence="10">Nuclear chaperone required for maturation and nuclear export of pre-60S ribosome subunits.</text>
</comment>
<evidence type="ECO:0000256" key="9">
    <source>
        <dbReference type="ARBA" id="ARBA00023242"/>
    </source>
</evidence>
<accession>A0A427XWZ5</accession>
<keyword evidence="7 10" id="KW-0067">ATP-binding</keyword>
<dbReference type="PROSITE" id="PS50234">
    <property type="entry name" value="VWFA"/>
    <property type="match status" value="1"/>
</dbReference>
<dbReference type="Proteomes" id="UP000279236">
    <property type="component" value="Unassembled WGS sequence"/>
</dbReference>
<dbReference type="PIRSF" id="PIRSF010340">
    <property type="entry name" value="Midasin"/>
    <property type="match status" value="1"/>
</dbReference>
<dbReference type="Gene3D" id="3.40.50.300">
    <property type="entry name" value="P-loop containing nucleotide triphosphate hydrolases"/>
    <property type="match status" value="6"/>
</dbReference>
<dbReference type="Pfam" id="PF07728">
    <property type="entry name" value="AAA_5"/>
    <property type="match status" value="6"/>
</dbReference>
<sequence length="4980" mass="539760">MAATAQLQPEDDGHMSSPSPSPSLIIPPAQRLSPFNLDLTERSRRLVADVPNATPGPALAALANGQAAPASQLLAELAGLASVAGEPVTKRFAPLALDILARWLDDAPAAAVWEARLAVLASLAEPRPDLWPVTIAFLRASPFLASPLSTLDESASTERIQSVLLAYYRLLTADPRLASRFDWPTAPVHALRSHSDAGVRLLAVHTLAKLRGWSEGRRAEMEVASGLNESVECRINFEGDAAADGWLLHVLEDRRVRAFESDWQADHENEDETLVASDLSRRTAVVGGRLLLAQPAGTSPSLIHVATSAMTDASAEISPLLQRCIPILISAPPSAGKTHIVQHLNAQLYPSSLVTARILTIPLADTTIDVKSLIGTYVSSPTKPGTFEWMEGALAKAVRAGRWVVFEDIDKASLEMLVTISGLAKSLHVGRVGRRAVLAVPGRDEVEAGDGFAIFATRTVRQDAAAPATFFGHQDFAEVSLESPTDEDILEILTAQFPRLPRSVTTTLVGVWRDLRPLAKTSGQVKARDIGLRDLEKWCARVQRGLPPAASVAALEASGAGLFANTVFQDEVFLEAADILIASLDNRAGSPEKRTKMIAVMANGLGMDIDRATALIDTRRPGLEAEKGNPQVHVGRYSIDAAPGKRRATTDDRPYALTRPSLVALERIAASVALAEPALLVGETGTGKTTSVQHLATLVGKSLTALNLSTQTETSDLVGGFKPIDAASAARTLHTRWQKLFTETFSVGKAQNGAYLEVAAKALSARKWGRCADLWATSARRAVDKLAKTKDEPEEPAGPDARKRRKVVNKAARAAVLWQALLVDIADFDLHHVKMKSKLVFSFVEGPLVKALKNGEWILLDEVNLATQETLEAIATILEASNASLVLTERGDVEPIPRHPDFRLFACMNPATDVGKKDLPAGLRSRFTELYVPAPDDDREALVAIVEGYLGEAAAGDRGVVLDVVELYATLKKLSAAKEIVDGSNAAPHYSMRTLARALMFAVQSAPIFGLRRGLWEGALMAFTMSLDAESGRKAHGVLEKHILGPMKNAKAVLAQVPTLPPSLDQDDFVRFGPFWLKRGPLPAIGESRYIITPSVQAKLSDLARVILTKRYPVLIQGPTSAGKTSAVEFLARQTGHRFVRINNHEHTDIQEYLGTYITDPQTGNLVFQEGLLVTAVRQGHWIVLDELNLAPTDVLEALNRLLDDNRELVIPETQEVIKPHPNFILFATQNPPGLYAGRKVLSRAFRNRFLEVHFDDVPKDELETILCQRCAIAPTYAKKIVQVFEELRHRRQASRVFESKASFATLRDLFRWAERGAVGYQQLADDGYMLLAERARSDEDKTVIQDVIEKVMKVKVDVDSMYRLFEEGAGIFTRLPFKSVPAGGLVWTKAMQRLFALVATAAAHDEPVLLVGETGCGKTSVCEVLAQAFNQTLVGINCHQNMETADLLGSQRPVRNRHERRAKVMARLAELGLAVDAGASEDDLLASAVALAKSEDATDETRAAARDVQREIKKLSALFEWVDGPLIHAMQDGDLLLLDEVSLADDSVLERLNSVLEPGRTLVLAEKGGVDIDEATIVANARFHVVATMNPGGDFGKKELSPALRNRFTEIWVPALGNRDDLLQIIGQSWKHDALNPAGPLILDFLNWFGERCGDSSGIGLRDILAWVGFSNQMFDKGTLTVPSAFHHGGQMVIVDGLESLPQVAGSSLATITALRDDCMAKLTEMSASLGDDMSTPSETTFEVTNDAVAISGFAVPRGPLASADTAFRFNAPTTALNSMRVLRGCQLPKAILLEGSPGVGKTSLVSALAATAGYTLQRINLSDQTDLIDLFGSDLPVEGGAAGEFQWRDAAFLDAMQKGDWVLLDEMNLASQTVLEGLNAVLDHRGTVYIPELGRSFDRHPSFRVFAAQNPLTQGGGRKGLPKSFLNRFTKVYLQEHTPEDLLMICRGLHPAPEEIVQRMISFNESIREATMVTRTIGREGSPWEFNLRDLFRWFGLLAKRNGLESTDHPVEHLRTVYLQRFRNLADRHNVAIIFERVFGLGPVSTRPTTFVTKSYVQIGHAAVPRAGDATVDITVPAHHLPLAESVLKAIEMGWLVILAGDNGRGKRDLVRSIASSAGRELGEFVMHPGVDTSEILGTFEQQDAFRVLDHAEREIRILLESAAEAHPAAAARIADLTAARVRCNDARELDAVDAFLTTAKSLVADVAAVGIDTKAASAAVADAERAGPAAGFAWVDGQLLHAIRNGGWFLVSDANLCSASVLDRLNSLCEIDGVLVMSEKGSASGVPEVIKPHADFRLFMTYDPRHGELSRAMRNRGVELYVDAAETPKAAVGTLPNATSFALADNATLRSVEGGASAYDEALAAAPFTANLAAGQSRAALALLTRYAGAPLSTAVEFLSHPRIVALLASQGETLAQRGIDPALAAEVPFDAAIDPNTPVGEFAVFRALQLVLRNIAARTETDAWIADATNAKSVLSSSAITARRGTARRKPTVGDSVYPFLALVRESLTSVALDAVTDSGDLSAAENTLTLLGLVEQHCRDETFDYSSVQLLATWLSESLSKLPGATAARDAVQALARATEITTGLGQAPVWTLFRTGLASPEQRALLANMAESLASVSDPKLRLETVHALAAAAREGLTDEIATELAALIETLPRRLEESTAADTPWSNAAVAHVVELDLLGACEEGTLALLASGVDAKPADLLQALALRNAPAGPKLAALSGWLKRLWDETTPGQLFAPVGLAAALRFSRANNTPMAQIAGMDDALKFTTQATLWSAGRDDGRADKAKALAAAFLGMVLGAFGASVTFDSGRPCLSRAAAAETADEEAAFTYLQQSFDTRLASAIAAVQVDTTLSAVGHVWAGIARFVLDIFVTNVPIDPGVRRVLLGEVVTAQLALVKEELDVVRHSETLAKGVVDSTRASALETRLQVLEGEQTNLGPSIERPTNAARLAHLFNEVFSFVDDVLSEKATKSLMTALEKDSNNALAREDAFQMSSMAFVQRLSAYTDLDDLSQPIAAAVLCAKFGIRCIARGLELAHTSVPSALAPIVSFPTVASLPTLQALPMLDKAEPSPSSIRLDLLATLAYARDATDSEQRMAHVPGLVAGLDRLYAAWSFIRTREAQEAADAESLYRIRKTDIEILSDEELMEKEFAELFPIFDGDEIMEDNVPEKVQDEAEHEDKRKAKFMGDKITAFHSLILASFGKGSVHDTLKTAVDDVLTTFSPTAFREDLDGKSLAFQVSTLHRRNAEIKTSAAQANFYFAPNEFEVRKAWTLLERLRNRLDALVTEWPDQMVLVHLRERVLRILNLDVRSPVAKVLAVLEQLLLHTDDWEPYANRDNSLKNFQLDISNLIVAWRRLELASWVRLLDDQVALYTAGDDEFTLRLYGALIHGTVSAEDVDAYLETALPVVSTYINGSTLGQFEHRLAVLAAFQRMAEELGLSDEPHAAGIAKVGSILRNLIAHAKLYLPRASDSLASQRKIIDGGVKDFVKLASWKDINVFALKASAQKSHKQLHKHIRKFKEVLMQPMAPIFMDSGSICPQDAASSPSAQRTGMFDITALPADAVTVRAGAKPAVPNVLVKLNDTLTRYTNVHTRAREVVSSSEASALEGLSVDIIETAAMLLKATPTFLTKDNTKIVNNLAGRKRKAFSDLLKTLRACGFSQAVPADQMARQQSVSWLSRRPALKSDDLPVAFDTAAVTKVSDYHHRNSVLMTALRASFNGHSPDIASQDLGRGIGFCENLYAAALGEHTRLASQLDVLNRLTSTLRRLHHCALSESLSGGDKLHQALSAAELDAYHLREALKEVEDGVRAFRELQGAHVGTADLASVHEARQEVSLLITALETALSSSRSAGWSLFGHDEASLVGRAHGIFKHTSTAAEQRANATPELAHLFTPLANMAAGMGSDVPLRGVRTLSDGVWNESDALIQALLVAAQGIDTTKPEEIKDDDYPVIPAAFLKQAKAVASLRVSAVVDRLDKFASAISVELAGRESSLAPAALARVLPFVETLAETYAESVAAHVASSKSMYKLNYVVSRVMLDIATKGFCKPQEESKDDSKDGDDQGTAEGTGMGAGTGDKNVSNEIKDESQVEGLQGEEEEEQDKEEGGDDNEDDDDAFSMENDFDGALEDGKEKDEEDKDGDDDDENKDDELDDHVGDVDPLDPGAVDEKFWGDEEKEEEEQKEDREDLMNEKTQDNGESELAAKDGAKEDKKKQKEDGDDAQEQEQEQEAQDNQDDGKKPEDTQHDDNQEDGDDEMDEFEEQGEDDGENEGPDMPQQDNVAAPEGDKLDLPEDLDLGGDDDDDDGAAEDNDEQFDDPDIDMEQDDNMPEDHGVTSDHEGAEEDEKDAPDATGATEEDADPEQEESANQNLDTSASNDATAQEAAAAGRGQGSANKEDAGEDEMMEGEDGEEGVDEQEEDEQADADGAASSAPQGGGGPDEQEASGPADQSGAPLPNDTQTLQQDRKLGDIMEEIKRRRDEILNQTEREEVTDNADASEQAPGQVEYLQDGQEDEDDSMQALGPARDEQQKLEDLKIVDDEQEGEDAPPPAMEDNGEDKEDVPANMPPPHETESLHREKNDTADSMGAEKALTQSDIVGNAPVSGDAMDVDEDGEGEVPATESKPDEGDDEDVDLTIADPAAVVDDADGAEDLWRQYASLTSDLSYALCEQLRLILEPTLATRLQGDFRTGKRLNMRKIIPYIASEYTKDKIWLRRTKPSRREYQVLLSLDDSRSMAESHSVHLAYQTLALVSQALTKLEVGQVSIARFGESVDILHEFGETFSDQDGANVMRAFKFDQHRTDVAALVERTLAYLAESRHKNASQSAPDLWQLQIIISDGVCQDHAKLRTLLRRAIEERVMIVFLIVDSLAVPPTNPTTPAPASASAPASAPVSAPGSGAVTPVVPQTRPSILSMQSVNYSMVNGEMKLEMTRYLDTFPFEFYVVLRDVEALPGVLSDTLRQWMTRVSQSNE</sequence>
<keyword evidence="6 10" id="KW-0547">Nucleotide-binding</keyword>
<comment type="similarity">
    <text evidence="3 10">Belongs to the midasin family.</text>
</comment>
<dbReference type="FunFam" id="3.40.50.300:FF:000142">
    <property type="entry name" value="Midasin"/>
    <property type="match status" value="1"/>
</dbReference>
<dbReference type="GO" id="GO:0016887">
    <property type="term" value="F:ATP hydrolysis activity"/>
    <property type="evidence" value="ECO:0007669"/>
    <property type="project" value="InterPro"/>
</dbReference>
<comment type="caution">
    <text evidence="13">The sequence shown here is derived from an EMBL/GenBank/DDBJ whole genome shotgun (WGS) entry which is preliminary data.</text>
</comment>
<dbReference type="Pfam" id="PF21108">
    <property type="entry name" value="MDN1_4th"/>
    <property type="match status" value="1"/>
</dbReference>
<feature type="compositionally biased region" description="Acidic residues" evidence="11">
    <location>
        <begin position="4143"/>
        <end position="4161"/>
    </location>
</feature>
<organism evidence="13 14">
    <name type="scientific">Apiotrichum porosum</name>
    <dbReference type="NCBI Taxonomy" id="105984"/>
    <lineage>
        <taxon>Eukaryota</taxon>
        <taxon>Fungi</taxon>
        <taxon>Dikarya</taxon>
        <taxon>Basidiomycota</taxon>
        <taxon>Agaricomycotina</taxon>
        <taxon>Tremellomycetes</taxon>
        <taxon>Trichosporonales</taxon>
        <taxon>Trichosporonaceae</taxon>
        <taxon>Apiotrichum</taxon>
    </lineage>
</organism>
<proteinExistence type="inferred from homology"/>
<feature type="compositionally biased region" description="Acidic residues" evidence="11">
    <location>
        <begin position="4407"/>
        <end position="4432"/>
    </location>
</feature>
<dbReference type="GO" id="GO:0005730">
    <property type="term" value="C:nucleolus"/>
    <property type="evidence" value="ECO:0007669"/>
    <property type="project" value="UniProtKB-SubCell"/>
</dbReference>
<keyword evidence="9 10" id="KW-0539">Nucleus</keyword>
<feature type="region of interest" description="Disordered" evidence="11">
    <location>
        <begin position="4884"/>
        <end position="4909"/>
    </location>
</feature>
<dbReference type="SUPFAM" id="SSF52540">
    <property type="entry name" value="P-loop containing nucleoside triphosphate hydrolases"/>
    <property type="match status" value="6"/>
</dbReference>
<feature type="compositionally biased region" description="Basic and acidic residues" evidence="11">
    <location>
        <begin position="4472"/>
        <end position="4499"/>
    </location>
</feature>
<feature type="compositionally biased region" description="Low complexity" evidence="11">
    <location>
        <begin position="4889"/>
        <end position="4909"/>
    </location>
</feature>
<keyword evidence="8 10" id="KW-0143">Chaperone</keyword>
<protein>
    <recommendedName>
        <fullName evidence="4 10">Midasin</fullName>
    </recommendedName>
</protein>
<feature type="compositionally biased region" description="Basic and acidic residues" evidence="11">
    <location>
        <begin position="4578"/>
        <end position="4590"/>
    </location>
</feature>
<dbReference type="InterPro" id="IPR012099">
    <property type="entry name" value="Midasin"/>
</dbReference>
<dbReference type="CDD" id="cd00009">
    <property type="entry name" value="AAA"/>
    <property type="match status" value="2"/>
</dbReference>
<comment type="subcellular location">
    <subcellularLocation>
        <location evidence="1">Nucleus</location>
        <location evidence="1">Nucleolus</location>
    </subcellularLocation>
    <subcellularLocation>
        <location evidence="2">Nucleus</location>
        <location evidence="2">Nucleoplasm</location>
    </subcellularLocation>
</comment>
<dbReference type="SMART" id="SM00382">
    <property type="entry name" value="AAA"/>
    <property type="match status" value="5"/>
</dbReference>
<evidence type="ECO:0000256" key="3">
    <source>
        <dbReference type="ARBA" id="ARBA00007188"/>
    </source>
</evidence>
<feature type="compositionally biased region" description="Acidic residues" evidence="11">
    <location>
        <begin position="4257"/>
        <end position="4280"/>
    </location>
</feature>
<dbReference type="Pfam" id="PF17867">
    <property type="entry name" value="AAA_lid_7"/>
    <property type="match status" value="3"/>
</dbReference>
<dbReference type="SUPFAM" id="SSF53300">
    <property type="entry name" value="vWA-like"/>
    <property type="match status" value="1"/>
</dbReference>
<dbReference type="InterPro" id="IPR048617">
    <property type="entry name" value="MDN1_AAA_lid_4"/>
</dbReference>
<evidence type="ECO:0000256" key="5">
    <source>
        <dbReference type="ARBA" id="ARBA00022553"/>
    </source>
</evidence>
<dbReference type="STRING" id="105984.A0A427XWZ5"/>
<feature type="compositionally biased region" description="Basic and acidic residues" evidence="11">
    <location>
        <begin position="4337"/>
        <end position="4347"/>
    </location>
</feature>
<dbReference type="GO" id="GO:0030687">
    <property type="term" value="C:preribosome, large subunit precursor"/>
    <property type="evidence" value="ECO:0007669"/>
    <property type="project" value="TreeGrafter"/>
</dbReference>
<dbReference type="GO" id="GO:0005654">
    <property type="term" value="C:nucleoplasm"/>
    <property type="evidence" value="ECO:0007669"/>
    <property type="project" value="UniProtKB-SubCell"/>
</dbReference>
<dbReference type="EMBL" id="RSCE01000004">
    <property type="protein sequence ID" value="RSH83374.1"/>
    <property type="molecule type" value="Genomic_DNA"/>
</dbReference>
<dbReference type="GeneID" id="39591597"/>
<dbReference type="Pfam" id="PF17865">
    <property type="entry name" value="AAA_lid_5"/>
    <property type="match status" value="1"/>
</dbReference>